<evidence type="ECO:0000256" key="2">
    <source>
        <dbReference type="ARBA" id="ARBA00023002"/>
    </source>
</evidence>
<dbReference type="SUPFAM" id="SSF53223">
    <property type="entry name" value="Aminoacid dehydrogenase-like, N-terminal domain"/>
    <property type="match status" value="1"/>
</dbReference>
<dbReference type="InterPro" id="IPR012302">
    <property type="entry name" value="Malic_NAD-bd"/>
</dbReference>
<reference evidence="5 6" key="1">
    <citation type="submission" date="2018-05" db="EMBL/GenBank/DDBJ databases">
        <title>Complete Genome Sequences of Extremely Thermoacidophilic, Metal-Mobilizing Type-Strain Members of the Archaeal Family Sulfolobaceae: Acidianus brierleyi DSM-1651T, Acidianus sulfidivorans DSM-18786T, Metallosphaera hakonensis DSM-7519T, and Metallosphaera prunae DSM-10039T.</title>
        <authorList>
            <person name="Counts J.A."/>
            <person name="Kelly R.M."/>
        </authorList>
    </citation>
    <scope>NUCLEOTIDE SEQUENCE [LARGE SCALE GENOMIC DNA]</scope>
    <source>
        <strain evidence="5 6">DSM 1651</strain>
    </source>
</reference>
<protein>
    <submittedName>
        <fullName evidence="5">Malate dehydrogenase</fullName>
    </submittedName>
</protein>
<evidence type="ECO:0000259" key="3">
    <source>
        <dbReference type="SMART" id="SM00919"/>
    </source>
</evidence>
<proteinExistence type="inferred from homology"/>
<organism evidence="5 6">
    <name type="scientific">Acidianus brierleyi</name>
    <dbReference type="NCBI Taxonomy" id="41673"/>
    <lineage>
        <taxon>Archaea</taxon>
        <taxon>Thermoproteota</taxon>
        <taxon>Thermoprotei</taxon>
        <taxon>Sulfolobales</taxon>
        <taxon>Sulfolobaceae</taxon>
        <taxon>Acidianus</taxon>
    </lineage>
</organism>
<dbReference type="SMART" id="SM00919">
    <property type="entry name" value="Malic_M"/>
    <property type="match status" value="1"/>
</dbReference>
<evidence type="ECO:0000256" key="1">
    <source>
        <dbReference type="ARBA" id="ARBA00008785"/>
    </source>
</evidence>
<dbReference type="Pfam" id="PF03949">
    <property type="entry name" value="Malic_M"/>
    <property type="match status" value="1"/>
</dbReference>
<dbReference type="GO" id="GO:0051287">
    <property type="term" value="F:NAD binding"/>
    <property type="evidence" value="ECO:0007669"/>
    <property type="project" value="InterPro"/>
</dbReference>
<dbReference type="InterPro" id="IPR046346">
    <property type="entry name" value="Aminoacid_DH-like_N_sf"/>
</dbReference>
<dbReference type="InterPro" id="IPR001891">
    <property type="entry name" value="Malic_OxRdtase"/>
</dbReference>
<dbReference type="PIRSF" id="PIRSF000106">
    <property type="entry name" value="ME"/>
    <property type="match status" value="1"/>
</dbReference>
<gene>
    <name evidence="5" type="ORF">DFR85_15310</name>
</gene>
<dbReference type="Gene3D" id="3.40.50.10380">
    <property type="entry name" value="Malic enzyme, N-terminal domain"/>
    <property type="match status" value="1"/>
</dbReference>
<dbReference type="InterPro" id="IPR012301">
    <property type="entry name" value="Malic_N_dom"/>
</dbReference>
<dbReference type="AlphaFoldDB" id="A0A2U9IID5"/>
<dbReference type="GO" id="GO:0004470">
    <property type="term" value="F:malic enzyme activity"/>
    <property type="evidence" value="ECO:0007669"/>
    <property type="project" value="InterPro"/>
</dbReference>
<dbReference type="SUPFAM" id="SSF51735">
    <property type="entry name" value="NAD(P)-binding Rossmann-fold domains"/>
    <property type="match status" value="1"/>
</dbReference>
<dbReference type="InterPro" id="IPR036291">
    <property type="entry name" value="NAD(P)-bd_dom_sf"/>
</dbReference>
<feature type="domain" description="Malic enzyme N-terminal" evidence="4">
    <location>
        <begin position="12"/>
        <end position="145"/>
    </location>
</feature>
<accession>A0A2U9IID5</accession>
<dbReference type="SMART" id="SM01274">
    <property type="entry name" value="malic"/>
    <property type="match status" value="1"/>
</dbReference>
<dbReference type="Proteomes" id="UP000248044">
    <property type="component" value="Chromosome"/>
</dbReference>
<evidence type="ECO:0000259" key="4">
    <source>
        <dbReference type="SMART" id="SM01274"/>
    </source>
</evidence>
<dbReference type="InterPro" id="IPR037062">
    <property type="entry name" value="Malic_N_dom_sf"/>
</dbReference>
<dbReference type="GO" id="GO:0016616">
    <property type="term" value="F:oxidoreductase activity, acting on the CH-OH group of donors, NAD or NADP as acceptor"/>
    <property type="evidence" value="ECO:0007669"/>
    <property type="project" value="InterPro"/>
</dbReference>
<dbReference type="PRINTS" id="PR00072">
    <property type="entry name" value="MALOXRDTASE"/>
</dbReference>
<dbReference type="InterPro" id="IPR045213">
    <property type="entry name" value="Malic_NAD-bd_bact_type"/>
</dbReference>
<comment type="similarity">
    <text evidence="1">Belongs to the malic enzymes family.</text>
</comment>
<dbReference type="PANTHER" id="PTHR43237">
    <property type="entry name" value="NADP-DEPENDENT MALIC ENZYME"/>
    <property type="match status" value="1"/>
</dbReference>
<dbReference type="EMBL" id="CP029289">
    <property type="protein sequence ID" value="AWR95746.1"/>
    <property type="molecule type" value="Genomic_DNA"/>
</dbReference>
<dbReference type="KEGG" id="abri:DFR85_15310"/>
<name>A0A2U9IID5_9CREN</name>
<dbReference type="OrthoDB" id="45556at2157"/>
<dbReference type="Gene3D" id="3.40.50.720">
    <property type="entry name" value="NAD(P)-binding Rossmann-like Domain"/>
    <property type="match status" value="1"/>
</dbReference>
<evidence type="ECO:0000313" key="5">
    <source>
        <dbReference type="EMBL" id="AWR95746.1"/>
    </source>
</evidence>
<dbReference type="PANTHER" id="PTHR43237:SF4">
    <property type="entry name" value="NADP-DEPENDENT MALIC ENZYME"/>
    <property type="match status" value="1"/>
</dbReference>
<sequence>MLMSIELVKKYEGKIEIYPKIPVRSYTDFSLIYTPGVAEVSREIAKNKDKSFELTSRWNSVAIVTDGTRVLGLGNIGPEAAMPVMEGKAVLFKYLGGVDAFPLPINVRSADDFVKVVKSMEPSFGGINLEDIESPKCFYILETLQQSLDIPVWHDDQQGTAAAILAGLINSMILTNRTPEESKVVLFGAGAANIATARILSSYGFKLGNMIIIDSKGPIYSEREDVDHFMYHHRWKYDLAVKTNKFNAKEIEEAFKDADIVIAASSPGPDVIKKKWISLMKSNPIVFALANPVPEILPQDAIEAGAGIVATGRSDFPNQVNNSLVFPGVFRGVLDSRARKVTDEMTIAASETLAEYARSKGLRKDYIIPRMDEWEVYYKVASSVATKAVELGLARIKMSKEEFENIAKKRILRSRKIMSLIDSDNE</sequence>
<keyword evidence="6" id="KW-1185">Reference proteome</keyword>
<feature type="domain" description="Malic enzyme NAD-binding" evidence="3">
    <location>
        <begin position="157"/>
        <end position="389"/>
    </location>
</feature>
<evidence type="ECO:0000313" key="6">
    <source>
        <dbReference type="Proteomes" id="UP000248044"/>
    </source>
</evidence>
<dbReference type="Pfam" id="PF00390">
    <property type="entry name" value="malic"/>
    <property type="match status" value="1"/>
</dbReference>
<dbReference type="CDD" id="cd05311">
    <property type="entry name" value="NAD_bind_2_malic_enz"/>
    <property type="match status" value="1"/>
</dbReference>
<keyword evidence="2" id="KW-0560">Oxidoreductase</keyword>
<dbReference type="InterPro" id="IPR051674">
    <property type="entry name" value="Malate_Decarboxylase"/>
</dbReference>